<dbReference type="EMBL" id="CM037151">
    <property type="protein sequence ID" value="KAH7844488.1"/>
    <property type="molecule type" value="Genomic_DNA"/>
</dbReference>
<gene>
    <name evidence="1" type="ORF">Vadar_028585</name>
</gene>
<evidence type="ECO:0000313" key="1">
    <source>
        <dbReference type="EMBL" id="KAH7844488.1"/>
    </source>
</evidence>
<name>A0ACB7XV49_9ERIC</name>
<keyword evidence="2" id="KW-1185">Reference proteome</keyword>
<sequence>MGASDYCFVEWKEQFVSKERGKRVVHYFLKDISGEFILAIVGTERSVRHMFYVVSEEFLSVQGTENSVHAGFRWRSRREVVNWLTSMLSKEHRHSDQPKSPKNYPTTRVSGEQTNMPDYKGRVARNLKGCAAGIVWSGVAWTCGKQLKHYPSFCRNEMTVAVHSFVFVMAEEENHYLAYLEDMYEDRKRQKKVKVRWLHRNQEVNGVIALRNPNPKEVFITPYAQAISAECVDGPAIVLTCEHYEKYLADIPSPLLSRVYICYRQYKNNRLKPFKLSKLRGYFDQPFFSCLDPDASEDDEFSPGDNLNVGVKRKRSGKESLILAYEPSFRSLKYDRNHKHVKFQPLHAQPFKVNEKIELLCQDSGIRGCWFRCIVLQVSRRQMKVRYNDLKDEDGCDSLEEWVPAFRPAMPDKLGIRCPGRPTIRPAILHDQIDYSFEVRDLVDAWWSDGWWEGVVTGIGNSGDESLQVFIPGENLLLNISRKSLRFSRDWTGDRWIDIEANHDILAAISAIMSLNSKLIAPSTSPKEPRCDDFPMLTTKVDVVEEKKLHLAELGPSEDNRRDGDLANDEKLPSIENTDDNCKHVNGSPDKDNGEYVGRSIDNVDCIGNDDEGDENDNGGNLEENESETQFLEVIA</sequence>
<organism evidence="1 2">
    <name type="scientific">Vaccinium darrowii</name>
    <dbReference type="NCBI Taxonomy" id="229202"/>
    <lineage>
        <taxon>Eukaryota</taxon>
        <taxon>Viridiplantae</taxon>
        <taxon>Streptophyta</taxon>
        <taxon>Embryophyta</taxon>
        <taxon>Tracheophyta</taxon>
        <taxon>Spermatophyta</taxon>
        <taxon>Magnoliopsida</taxon>
        <taxon>eudicotyledons</taxon>
        <taxon>Gunneridae</taxon>
        <taxon>Pentapetalae</taxon>
        <taxon>asterids</taxon>
        <taxon>Ericales</taxon>
        <taxon>Ericaceae</taxon>
        <taxon>Vaccinioideae</taxon>
        <taxon>Vaccinieae</taxon>
        <taxon>Vaccinium</taxon>
    </lineage>
</organism>
<protein>
    <submittedName>
        <fullName evidence="1">Uncharacterized protein</fullName>
    </submittedName>
</protein>
<proteinExistence type="predicted"/>
<comment type="caution">
    <text evidence="1">The sequence shown here is derived from an EMBL/GenBank/DDBJ whole genome shotgun (WGS) entry which is preliminary data.</text>
</comment>
<dbReference type="Proteomes" id="UP000828048">
    <property type="component" value="Chromosome 1"/>
</dbReference>
<evidence type="ECO:0000313" key="2">
    <source>
        <dbReference type="Proteomes" id="UP000828048"/>
    </source>
</evidence>
<accession>A0ACB7XV49</accession>
<reference evidence="1 2" key="1">
    <citation type="journal article" date="2021" name="Hortic Res">
        <title>High-quality reference genome and annotation aids understanding of berry development for evergreen blueberry (Vaccinium darrowii).</title>
        <authorList>
            <person name="Yu J."/>
            <person name="Hulse-Kemp A.M."/>
            <person name="Babiker E."/>
            <person name="Staton M."/>
        </authorList>
    </citation>
    <scope>NUCLEOTIDE SEQUENCE [LARGE SCALE GENOMIC DNA]</scope>
    <source>
        <strain evidence="2">cv. NJ 8807/NJ 8810</strain>
        <tissue evidence="1">Young leaf</tissue>
    </source>
</reference>